<dbReference type="Gene3D" id="1.25.10.90">
    <property type="match status" value="1"/>
</dbReference>
<dbReference type="RefSeq" id="WP_345676097.1">
    <property type="nucleotide sequence ID" value="NZ_BAABHS010000010.1"/>
</dbReference>
<dbReference type="SUPFAM" id="SSF48371">
    <property type="entry name" value="ARM repeat"/>
    <property type="match status" value="1"/>
</dbReference>
<reference evidence="2" key="1">
    <citation type="journal article" date="2019" name="Int. J. Syst. Evol. Microbiol.">
        <title>The Global Catalogue of Microorganisms (GCM) 10K type strain sequencing project: providing services to taxonomists for standard genome sequencing and annotation.</title>
        <authorList>
            <consortium name="The Broad Institute Genomics Platform"/>
            <consortium name="The Broad Institute Genome Sequencing Center for Infectious Disease"/>
            <person name="Wu L."/>
            <person name="Ma J."/>
        </authorList>
    </citation>
    <scope>NUCLEOTIDE SEQUENCE [LARGE SCALE GENOMIC DNA]</scope>
    <source>
        <strain evidence="2">JCM 17986</strain>
    </source>
</reference>
<proteinExistence type="predicted"/>
<gene>
    <name evidence="1" type="ORF">GCM10023205_31500</name>
</gene>
<protein>
    <submittedName>
        <fullName evidence="1">DNA alkylation repair protein</fullName>
    </submittedName>
</protein>
<dbReference type="Proteomes" id="UP001500466">
    <property type="component" value="Unassembled WGS sequence"/>
</dbReference>
<comment type="caution">
    <text evidence="1">The sequence shown here is derived from an EMBL/GenBank/DDBJ whole genome shotgun (WGS) entry which is preliminary data.</text>
</comment>
<dbReference type="EMBL" id="BAABHS010000010">
    <property type="protein sequence ID" value="GAA4964983.1"/>
    <property type="molecule type" value="Genomic_DNA"/>
</dbReference>
<evidence type="ECO:0000313" key="2">
    <source>
        <dbReference type="Proteomes" id="UP001500466"/>
    </source>
</evidence>
<evidence type="ECO:0000313" key="1">
    <source>
        <dbReference type="EMBL" id="GAA4964983.1"/>
    </source>
</evidence>
<name>A0ABP9H9R1_9ACTN</name>
<organism evidence="1 2">
    <name type="scientific">Yinghuangia aomiensis</name>
    <dbReference type="NCBI Taxonomy" id="676205"/>
    <lineage>
        <taxon>Bacteria</taxon>
        <taxon>Bacillati</taxon>
        <taxon>Actinomycetota</taxon>
        <taxon>Actinomycetes</taxon>
        <taxon>Kitasatosporales</taxon>
        <taxon>Streptomycetaceae</taxon>
        <taxon>Yinghuangia</taxon>
    </lineage>
</organism>
<dbReference type="InterPro" id="IPR016024">
    <property type="entry name" value="ARM-type_fold"/>
</dbReference>
<dbReference type="Pfam" id="PF08713">
    <property type="entry name" value="DNA_alkylation"/>
    <property type="match status" value="1"/>
</dbReference>
<dbReference type="InterPro" id="IPR014825">
    <property type="entry name" value="DNA_alkylation"/>
</dbReference>
<dbReference type="PANTHER" id="PTHR34070">
    <property type="entry name" value="ARMADILLO-TYPE FOLD"/>
    <property type="match status" value="1"/>
</dbReference>
<sequence>MIAAAESETPDPVAIQVAEEIDTALIALSDPDRAKGTRAYLHSDLNHYGVPVPEVRRVVRAAGKARPALTHADLVAVTRTLWTPTVHDTRLAACLWLEAHTDRLTLDDTALLAELVGESGTWALVDVLSGSVAARLLLREPRTEAVYRAWAAQDEMWLRRSGILAFMLGVRSADTFPRWFPVLGEIAEPLLDDTRFFVRKALGWVLREASKKHPDAVLAWTAAHVDRISGLTLREALKRVPEERKAPVLHAYRERA</sequence>
<accession>A0ABP9H9R1</accession>
<keyword evidence="2" id="KW-1185">Reference proteome</keyword>
<dbReference type="PANTHER" id="PTHR34070:SF1">
    <property type="entry name" value="DNA ALKYLATION REPAIR PROTEIN"/>
    <property type="match status" value="1"/>
</dbReference>